<dbReference type="InterPro" id="IPR011047">
    <property type="entry name" value="Quinoprotein_ADH-like_sf"/>
</dbReference>
<organism evidence="2 3">
    <name type="scientific">Candidatus Agrococcus pullicola</name>
    <dbReference type="NCBI Taxonomy" id="2838429"/>
    <lineage>
        <taxon>Bacteria</taxon>
        <taxon>Bacillati</taxon>
        <taxon>Actinomycetota</taxon>
        <taxon>Actinomycetes</taxon>
        <taxon>Micrococcales</taxon>
        <taxon>Microbacteriaceae</taxon>
        <taxon>Agrococcus</taxon>
    </lineage>
</organism>
<dbReference type="Gene3D" id="2.130.10.10">
    <property type="entry name" value="YVTN repeat-like/Quinoprotein amine dehydrogenase"/>
    <property type="match status" value="1"/>
</dbReference>
<dbReference type="InterPro" id="IPR015943">
    <property type="entry name" value="WD40/YVTN_repeat-like_dom_sf"/>
</dbReference>
<feature type="chain" id="PRO_5039703924" evidence="1">
    <location>
        <begin position="29"/>
        <end position="393"/>
    </location>
</feature>
<protein>
    <submittedName>
        <fullName evidence="2">Uncharacterized protein</fullName>
    </submittedName>
</protein>
<accession>A0A9D1YS21</accession>
<evidence type="ECO:0000313" key="2">
    <source>
        <dbReference type="EMBL" id="HIY64749.1"/>
    </source>
</evidence>
<comment type="caution">
    <text evidence="2">The sequence shown here is derived from an EMBL/GenBank/DDBJ whole genome shotgun (WGS) entry which is preliminary data.</text>
</comment>
<proteinExistence type="predicted"/>
<dbReference type="Proteomes" id="UP000824005">
    <property type="component" value="Unassembled WGS sequence"/>
</dbReference>
<gene>
    <name evidence="2" type="ORF">H9830_00555</name>
</gene>
<name>A0A9D1YS21_9MICO</name>
<keyword evidence="1" id="KW-0732">Signal</keyword>
<sequence length="393" mass="42675">MTRITSRRRKLAIGSISAALLLSGCTLGQTSVPELADVQLSPVGDNGQWFHDEYRNGLGSSYTTENNVCGIANGLIIEDNRKESPLSTTIQAHRLIDGELAWERDAAHCALDSDMRDNILVREFIDRIVSWHLVDLETGEIEYTLDLGNEVQSVSRAFSTPSTEVLVTDQSTMLGVASGVVEWELAIDGSSTYFPLDNGYLGIQNGMEGWIIVIDADTGEEILERTEVDTHGLTWASDGYILKINESAPEYAFFDVLGDEVDRTTGESQFGFFPRPASGITFPLDDHLRAGTVVAVDASGAPAILTQPSGHTLFTREARVNDSEFGYFIPSGLSRDGSLVLFSNDEGFTIANLQGEVVFDVESSLTSNRHSVQGGFIVLTDGTTTEVHLPAEA</sequence>
<dbReference type="EMBL" id="DXDC01000012">
    <property type="protein sequence ID" value="HIY64749.1"/>
    <property type="molecule type" value="Genomic_DNA"/>
</dbReference>
<dbReference type="SUPFAM" id="SSF50998">
    <property type="entry name" value="Quinoprotein alcohol dehydrogenase-like"/>
    <property type="match status" value="1"/>
</dbReference>
<evidence type="ECO:0000256" key="1">
    <source>
        <dbReference type="SAM" id="SignalP"/>
    </source>
</evidence>
<reference evidence="2" key="2">
    <citation type="submission" date="2021-04" db="EMBL/GenBank/DDBJ databases">
        <authorList>
            <person name="Gilroy R."/>
        </authorList>
    </citation>
    <scope>NUCLEOTIDE SEQUENCE</scope>
    <source>
        <strain evidence="2">ChiGjej1B1-98</strain>
    </source>
</reference>
<dbReference type="AlphaFoldDB" id="A0A9D1YS21"/>
<reference evidence="2" key="1">
    <citation type="journal article" date="2021" name="PeerJ">
        <title>Extensive microbial diversity within the chicken gut microbiome revealed by metagenomics and culture.</title>
        <authorList>
            <person name="Gilroy R."/>
            <person name="Ravi A."/>
            <person name="Getino M."/>
            <person name="Pursley I."/>
            <person name="Horton D.L."/>
            <person name="Alikhan N.F."/>
            <person name="Baker D."/>
            <person name="Gharbi K."/>
            <person name="Hall N."/>
            <person name="Watson M."/>
            <person name="Adriaenssens E.M."/>
            <person name="Foster-Nyarko E."/>
            <person name="Jarju S."/>
            <person name="Secka A."/>
            <person name="Antonio M."/>
            <person name="Oren A."/>
            <person name="Chaudhuri R.R."/>
            <person name="La Ragione R."/>
            <person name="Hildebrand F."/>
            <person name="Pallen M.J."/>
        </authorList>
    </citation>
    <scope>NUCLEOTIDE SEQUENCE</scope>
    <source>
        <strain evidence="2">ChiGjej1B1-98</strain>
    </source>
</reference>
<evidence type="ECO:0000313" key="3">
    <source>
        <dbReference type="Proteomes" id="UP000824005"/>
    </source>
</evidence>
<feature type="signal peptide" evidence="1">
    <location>
        <begin position="1"/>
        <end position="28"/>
    </location>
</feature>
<dbReference type="PROSITE" id="PS51257">
    <property type="entry name" value="PROKAR_LIPOPROTEIN"/>
    <property type="match status" value="1"/>
</dbReference>